<organism evidence="7 8">
    <name type="scientific">Roseomonas haemaphysalidis</name>
    <dbReference type="NCBI Taxonomy" id="2768162"/>
    <lineage>
        <taxon>Bacteria</taxon>
        <taxon>Pseudomonadati</taxon>
        <taxon>Pseudomonadota</taxon>
        <taxon>Alphaproteobacteria</taxon>
        <taxon>Acetobacterales</taxon>
        <taxon>Roseomonadaceae</taxon>
        <taxon>Roseomonas</taxon>
    </lineage>
</organism>
<sequence length="412" mass="42575">MNQPADRLDWRAPSLPLMAGAVVAPFAAVLQSKAMTPIGLLALVACVLLARWRQGHWPWPRAVTGWAGVALGGWAAVTAPGAIDPHRSLSEAAALLAMVLLASAAARAVAGDAPAQRRRLGHAVMIGLAIGLLTALADHLSGNAIRAGVRGLTVAPESLAFGLKPAASVMALLLPLVAGADLPARWRGAALAAGLVLLLVLPGDTAKLAALAGLGAAAVVAWRPGMARVLAAVLAVAMLATPVLLGPTITAIGPRIEQLPPSGIHRLMIWDFALGRAAEKPLKGWGMESSRSIPGGDARPDDARLARLGITDTFLRSWFAQPHLRLLPLHPHNGPLQIRLELGWIGSALAALTVLLLGFAAPRCAVPAAASGALASGFVTFFASFGAWQNWWLCAAAMALAIAAGMTMPRRR</sequence>
<dbReference type="InterPro" id="IPR007016">
    <property type="entry name" value="O-antigen_ligase-rel_domated"/>
</dbReference>
<feature type="transmembrane region" description="Helical" evidence="5">
    <location>
        <begin position="120"/>
        <end position="139"/>
    </location>
</feature>
<feature type="transmembrane region" description="Helical" evidence="5">
    <location>
        <begin position="34"/>
        <end position="52"/>
    </location>
</feature>
<dbReference type="PANTHER" id="PTHR37422:SF13">
    <property type="entry name" value="LIPOPOLYSACCHARIDE BIOSYNTHESIS PROTEIN PA4999-RELATED"/>
    <property type="match status" value="1"/>
</dbReference>
<keyword evidence="2 5" id="KW-0812">Transmembrane</keyword>
<feature type="transmembrane region" description="Helical" evidence="5">
    <location>
        <begin position="159"/>
        <end position="177"/>
    </location>
</feature>
<keyword evidence="8" id="KW-1185">Reference proteome</keyword>
<evidence type="ECO:0000256" key="5">
    <source>
        <dbReference type="SAM" id="Phobius"/>
    </source>
</evidence>
<feature type="transmembrane region" description="Helical" evidence="5">
    <location>
        <begin position="64"/>
        <end position="83"/>
    </location>
</feature>
<evidence type="ECO:0000313" key="8">
    <source>
        <dbReference type="Proteomes" id="UP001518989"/>
    </source>
</evidence>
<dbReference type="Pfam" id="PF04932">
    <property type="entry name" value="Wzy_C"/>
    <property type="match status" value="1"/>
</dbReference>
<evidence type="ECO:0000256" key="3">
    <source>
        <dbReference type="ARBA" id="ARBA00022989"/>
    </source>
</evidence>
<proteinExistence type="predicted"/>
<dbReference type="GO" id="GO:0016874">
    <property type="term" value="F:ligase activity"/>
    <property type="evidence" value="ECO:0007669"/>
    <property type="project" value="UniProtKB-KW"/>
</dbReference>
<evidence type="ECO:0000313" key="7">
    <source>
        <dbReference type="EMBL" id="MBO1080338.1"/>
    </source>
</evidence>
<gene>
    <name evidence="7" type="ORF">IAI61_14955</name>
</gene>
<feature type="transmembrane region" description="Helical" evidence="5">
    <location>
        <begin position="342"/>
        <end position="359"/>
    </location>
</feature>
<feature type="transmembrane region" description="Helical" evidence="5">
    <location>
        <begin position="89"/>
        <end position="108"/>
    </location>
</feature>
<dbReference type="InterPro" id="IPR051533">
    <property type="entry name" value="WaaL-like"/>
</dbReference>
<evidence type="ECO:0000256" key="4">
    <source>
        <dbReference type="ARBA" id="ARBA00023136"/>
    </source>
</evidence>
<evidence type="ECO:0000256" key="2">
    <source>
        <dbReference type="ARBA" id="ARBA00022692"/>
    </source>
</evidence>
<accession>A0ABS3KSA1</accession>
<comment type="subcellular location">
    <subcellularLocation>
        <location evidence="1">Membrane</location>
        <topology evidence="1">Multi-pass membrane protein</topology>
    </subcellularLocation>
</comment>
<name>A0ABS3KSA1_9PROT</name>
<protein>
    <submittedName>
        <fullName evidence="7">O-antigen ligase family protein</fullName>
    </submittedName>
</protein>
<dbReference type="RefSeq" id="WP_207418252.1">
    <property type="nucleotide sequence ID" value="NZ_CP061177.1"/>
</dbReference>
<comment type="caution">
    <text evidence="7">The sequence shown here is derived from an EMBL/GenBank/DDBJ whole genome shotgun (WGS) entry which is preliminary data.</text>
</comment>
<dbReference type="EMBL" id="JACTNG010000008">
    <property type="protein sequence ID" value="MBO1080338.1"/>
    <property type="molecule type" value="Genomic_DNA"/>
</dbReference>
<evidence type="ECO:0000256" key="1">
    <source>
        <dbReference type="ARBA" id="ARBA00004141"/>
    </source>
</evidence>
<feature type="transmembrane region" description="Helical" evidence="5">
    <location>
        <begin position="229"/>
        <end position="252"/>
    </location>
</feature>
<evidence type="ECO:0000259" key="6">
    <source>
        <dbReference type="Pfam" id="PF04932"/>
    </source>
</evidence>
<feature type="transmembrane region" description="Helical" evidence="5">
    <location>
        <begin position="390"/>
        <end position="408"/>
    </location>
</feature>
<keyword evidence="3 5" id="KW-1133">Transmembrane helix</keyword>
<keyword evidence="7" id="KW-0436">Ligase</keyword>
<dbReference type="PANTHER" id="PTHR37422">
    <property type="entry name" value="TEICHURONIC ACID BIOSYNTHESIS PROTEIN TUAE"/>
    <property type="match status" value="1"/>
</dbReference>
<feature type="domain" description="O-antigen ligase-related" evidence="6">
    <location>
        <begin position="190"/>
        <end position="349"/>
    </location>
</feature>
<dbReference type="Proteomes" id="UP001518989">
    <property type="component" value="Unassembled WGS sequence"/>
</dbReference>
<reference evidence="7 8" key="1">
    <citation type="submission" date="2020-09" db="EMBL/GenBank/DDBJ databases">
        <title>Roseomonas.</title>
        <authorList>
            <person name="Zhu W."/>
        </authorList>
    </citation>
    <scope>NUCLEOTIDE SEQUENCE [LARGE SCALE GENOMIC DNA]</scope>
    <source>
        <strain evidence="7 8">573</strain>
    </source>
</reference>
<keyword evidence="4 5" id="KW-0472">Membrane</keyword>